<dbReference type="InterPro" id="IPR036928">
    <property type="entry name" value="AS_sf"/>
</dbReference>
<name>A0ABU0IUU9_9CAUL</name>
<dbReference type="SUPFAM" id="SSF75304">
    <property type="entry name" value="Amidase signature (AS) enzymes"/>
    <property type="match status" value="1"/>
</dbReference>
<dbReference type="PROSITE" id="PS51318">
    <property type="entry name" value="TAT"/>
    <property type="match status" value="1"/>
</dbReference>
<feature type="domain" description="Amidase" evidence="3">
    <location>
        <begin position="55"/>
        <end position="471"/>
    </location>
</feature>
<dbReference type="RefSeq" id="WP_307351399.1">
    <property type="nucleotide sequence ID" value="NZ_JAUSVS010000008.1"/>
</dbReference>
<evidence type="ECO:0000256" key="1">
    <source>
        <dbReference type="ARBA" id="ARBA00009199"/>
    </source>
</evidence>
<keyword evidence="4" id="KW-0378">Hydrolase</keyword>
<dbReference type="Gene3D" id="3.90.1300.10">
    <property type="entry name" value="Amidase signature (AS) domain"/>
    <property type="match status" value="1"/>
</dbReference>
<evidence type="ECO:0000259" key="3">
    <source>
        <dbReference type="Pfam" id="PF01425"/>
    </source>
</evidence>
<dbReference type="PANTHER" id="PTHR11895">
    <property type="entry name" value="TRANSAMIDASE"/>
    <property type="match status" value="1"/>
</dbReference>
<dbReference type="PANTHER" id="PTHR11895:SF7">
    <property type="entry name" value="GLUTAMYL-TRNA(GLN) AMIDOTRANSFERASE SUBUNIT A, MITOCHONDRIAL"/>
    <property type="match status" value="1"/>
</dbReference>
<dbReference type="NCBIfam" id="NF005899">
    <property type="entry name" value="PRK07869.1"/>
    <property type="match status" value="1"/>
</dbReference>
<sequence>MTDITRRAVMASGAALAAATPALAKPNATPAAGPWIGDATDLAAQIRSGKISAVEAVETAIRNAEALQPKLNFIVNSCFDRALDAAKKGGQTGPFAGVPFLIKDLHDYAGLPTRSGSRSGYNAAPAAKSEPLVEAYERAGFIVIGKSASPEFGYLPTTEPLAFGPTHNPWNPGRSSGGSSGGAAAAVASGVIPIAHASDGGGSIRIPASCCGLFGLKPSRGRMIGAKTEFDVTDISVQHAETRTVRDSALLFAATENPSGPLAPIGPVLGPSKRRLKVGMILKTVGGEDPDEAVAAAFYDTAKLLKAMGHGVKAAAWPVTGAFTQDFLTLWAAGAAADAAAVSKAAGRPADETLMEPFSLAMAQMVAKAPPGTVEAAIGRLTQVVADFDKWISQYDVVVSPVLAKPPVPLGYVSGDVKFEELSARLTHYVGYTPLENVAGAPAMSVPLHWTADGLPVGVHFIARRGQERTLFELAYALEAAQPWAHRKPPISV</sequence>
<dbReference type="InterPro" id="IPR006311">
    <property type="entry name" value="TAT_signal"/>
</dbReference>
<dbReference type="PROSITE" id="PS00571">
    <property type="entry name" value="AMIDASES"/>
    <property type="match status" value="1"/>
</dbReference>
<keyword evidence="5" id="KW-1185">Reference proteome</keyword>
<feature type="signal peptide" evidence="2">
    <location>
        <begin position="1"/>
        <end position="24"/>
    </location>
</feature>
<accession>A0ABU0IUU9</accession>
<reference evidence="4 5" key="1">
    <citation type="submission" date="2023-07" db="EMBL/GenBank/DDBJ databases">
        <title>Genomic Encyclopedia of Type Strains, Phase IV (KMG-IV): sequencing the most valuable type-strain genomes for metagenomic binning, comparative biology and taxonomic classification.</title>
        <authorList>
            <person name="Goeker M."/>
        </authorList>
    </citation>
    <scope>NUCLEOTIDE SEQUENCE [LARGE SCALE GENOMIC DNA]</scope>
    <source>
        <strain evidence="4 5">DSM 18695</strain>
    </source>
</reference>
<dbReference type="Proteomes" id="UP001228905">
    <property type="component" value="Unassembled WGS sequence"/>
</dbReference>
<protein>
    <submittedName>
        <fullName evidence="4">Amidase</fullName>
        <ecNumber evidence="4">3.5.1.4</ecNumber>
    </submittedName>
</protein>
<gene>
    <name evidence="4" type="ORF">QO010_003576</name>
</gene>
<dbReference type="InterPro" id="IPR023631">
    <property type="entry name" value="Amidase_dom"/>
</dbReference>
<dbReference type="GO" id="GO:0004040">
    <property type="term" value="F:amidase activity"/>
    <property type="evidence" value="ECO:0007669"/>
    <property type="project" value="UniProtKB-EC"/>
</dbReference>
<evidence type="ECO:0000313" key="4">
    <source>
        <dbReference type="EMBL" id="MDQ0465784.1"/>
    </source>
</evidence>
<dbReference type="InterPro" id="IPR000120">
    <property type="entry name" value="Amidase"/>
</dbReference>
<proteinExistence type="inferred from homology"/>
<dbReference type="EC" id="3.5.1.4" evidence="4"/>
<feature type="chain" id="PRO_5046864282" evidence="2">
    <location>
        <begin position="25"/>
        <end position="493"/>
    </location>
</feature>
<dbReference type="InterPro" id="IPR020556">
    <property type="entry name" value="Amidase_CS"/>
</dbReference>
<comment type="similarity">
    <text evidence="1">Belongs to the amidase family.</text>
</comment>
<dbReference type="Pfam" id="PF01425">
    <property type="entry name" value="Amidase"/>
    <property type="match status" value="1"/>
</dbReference>
<dbReference type="EMBL" id="JAUSVS010000008">
    <property type="protein sequence ID" value="MDQ0465784.1"/>
    <property type="molecule type" value="Genomic_DNA"/>
</dbReference>
<evidence type="ECO:0000256" key="2">
    <source>
        <dbReference type="SAM" id="SignalP"/>
    </source>
</evidence>
<evidence type="ECO:0000313" key="5">
    <source>
        <dbReference type="Proteomes" id="UP001228905"/>
    </source>
</evidence>
<keyword evidence="2" id="KW-0732">Signal</keyword>
<comment type="caution">
    <text evidence="4">The sequence shown here is derived from an EMBL/GenBank/DDBJ whole genome shotgun (WGS) entry which is preliminary data.</text>
</comment>
<organism evidence="4 5">
    <name type="scientific">Caulobacter ginsengisoli</name>
    <dbReference type="NCBI Taxonomy" id="400775"/>
    <lineage>
        <taxon>Bacteria</taxon>
        <taxon>Pseudomonadati</taxon>
        <taxon>Pseudomonadota</taxon>
        <taxon>Alphaproteobacteria</taxon>
        <taxon>Caulobacterales</taxon>
        <taxon>Caulobacteraceae</taxon>
        <taxon>Caulobacter</taxon>
    </lineage>
</organism>